<dbReference type="SUPFAM" id="SSF52540">
    <property type="entry name" value="P-loop containing nucleoside triphosphate hydrolases"/>
    <property type="match status" value="1"/>
</dbReference>
<dbReference type="RefSeq" id="WP_151878183.1">
    <property type="nucleotide sequence ID" value="NZ_WCKZ01000016.1"/>
</dbReference>
<organism evidence="1 2">
    <name type="scientific">Bacteroides stercoris</name>
    <dbReference type="NCBI Taxonomy" id="46506"/>
    <lineage>
        <taxon>Bacteria</taxon>
        <taxon>Pseudomonadati</taxon>
        <taxon>Bacteroidota</taxon>
        <taxon>Bacteroidia</taxon>
        <taxon>Bacteroidales</taxon>
        <taxon>Bacteroidaceae</taxon>
        <taxon>Bacteroides</taxon>
    </lineage>
</organism>
<evidence type="ECO:0000313" key="2">
    <source>
        <dbReference type="Proteomes" id="UP000431177"/>
    </source>
</evidence>
<comment type="caution">
    <text evidence="1">The sequence shown here is derived from an EMBL/GenBank/DDBJ whole genome shotgun (WGS) entry which is preliminary data.</text>
</comment>
<evidence type="ECO:0000313" key="1">
    <source>
        <dbReference type="EMBL" id="KAB5327700.1"/>
    </source>
</evidence>
<proteinExistence type="predicted"/>
<name>A0A7J5LN03_BACSE</name>
<gene>
    <name evidence="1" type="ORF">F9950_08910</name>
</gene>
<dbReference type="EMBL" id="WCLA01000016">
    <property type="protein sequence ID" value="KAB5327700.1"/>
    <property type="molecule type" value="Genomic_DNA"/>
</dbReference>
<dbReference type="AlphaFoldDB" id="A0A7J5LN03"/>
<reference evidence="1 2" key="1">
    <citation type="journal article" date="2019" name="Nat. Med.">
        <title>A library of human gut bacterial isolates paired with longitudinal multiomics data enables mechanistic microbiome research.</title>
        <authorList>
            <person name="Poyet M."/>
            <person name="Groussin M."/>
            <person name="Gibbons S.M."/>
            <person name="Avila-Pacheco J."/>
            <person name="Jiang X."/>
            <person name="Kearney S.M."/>
            <person name="Perrotta A.R."/>
            <person name="Berdy B."/>
            <person name="Zhao S."/>
            <person name="Lieberman T.D."/>
            <person name="Swanson P.K."/>
            <person name="Smith M."/>
            <person name="Roesemann S."/>
            <person name="Alexander J.E."/>
            <person name="Rich S.A."/>
            <person name="Livny J."/>
            <person name="Vlamakis H."/>
            <person name="Clish C."/>
            <person name="Bullock K."/>
            <person name="Deik A."/>
            <person name="Scott J."/>
            <person name="Pierce K.A."/>
            <person name="Xavier R.J."/>
            <person name="Alm E.J."/>
        </authorList>
    </citation>
    <scope>NUCLEOTIDE SEQUENCE [LARGE SCALE GENOMIC DNA]</scope>
    <source>
        <strain evidence="1 2">BIOML-A2</strain>
    </source>
</reference>
<dbReference type="InterPro" id="IPR027417">
    <property type="entry name" value="P-loop_NTPase"/>
</dbReference>
<protein>
    <submittedName>
        <fullName evidence="1">Uncharacterized protein</fullName>
    </submittedName>
</protein>
<accession>A0A7J5LN03</accession>
<dbReference type="Proteomes" id="UP000431177">
    <property type="component" value="Unassembled WGS sequence"/>
</dbReference>
<sequence>MQVKNIDSDNIQLLKEGYISGISAKYEHILAGLDVIRYDKLNEINKAFATNNIVFVHGASGQGKSSLAYRYLSNNYIDGTMFELKLSSNFNDVRDTINSLDGLCKGLNIPVIIYIDVLPDNNHWNEVVKEFSNKSNLMFLITLRQETWNKTLLGEDYSFKDIELIFDKEEARSLYNSISKNEKDLINASFEESWMRFGNKGLLLEYMYFLNHGDKLKNKLGNQVLRLETDQKITELKILRYVCLADLYNSKVNCKKLIDKLGLDSVLAQSYITNLEKEYLLEHIEDSMYLSGMHYVRSEILCEILFDENKFINKTDYINALISLVNESDLHSFLLNSFDNNYDVISLFKEIKRNDLHFSWVGVANILKALLWKGVYDFVFVDNYLLFEGLYKKLNSGWFIGLPYDYSGTMDGTIYNSMRSIFKKMNPEILVFFDELSQKFSPKDDVYQYAKQWLSYLGGQTIDIASNADISAIGIYCFWAGHLGLTNNKIIINNPELIKIANNTNTSIEDISELIFGLESYGYSKEIISSLREFAIKKLREKYTISYLNINGNIDCIYVYNLVRFDVNSKELGGPSNILNDTSVRILELLRKIYPNCKQYNARCVGMNCFDQYILNNDDYDPSLKHISKNNLPINHLVQINQLIINLYDYTKRVNTWNEYTKCVLEFRRNYCDLMDSLVDTFIEYFKTSDIRKFIPFCEKLGDVVKQDTRIALPKSISDRWGYEKEQDKSNPQKDKVAYCEIVSRFSIAANYVNYIDYQSRYFNAIKNFVDQFEHNIVNIAKINQGQFVEYNSNLPYMHLKDALLVRPKFVKEINDKFKKYYESKEIESLSIKEHANLVVILNCWTVFANNKSSNFKLQKIASDKIGKIKKDFENKIFQVFAKIKHHKQNLKYKIGDGKLLIAYDVSIDNLDKDMSIAFCALREILESDYFSLKRIVIESNFEEVLFIPLIHGNPINKICYRFPIYSMADKDRTDEDTITTIDYMHEIDKNVLDELNMQTWDSLIPAIKNYQQVQSVLSSIVIFSKQIKELAESDIDREGMLILDKYKNECLLKLNEDIALAKESLLNLNGLLQTDLYTNIRDILNQNNIVDQKLNVESCAKILAQDLYQFANTRVVPESN</sequence>